<proteinExistence type="predicted"/>
<dbReference type="Pfam" id="PF08881">
    <property type="entry name" value="CVNH"/>
    <property type="match status" value="1"/>
</dbReference>
<dbReference type="InterPro" id="IPR036673">
    <property type="entry name" value="Cyanovirin-N_sf"/>
</dbReference>
<evidence type="ECO:0000259" key="2">
    <source>
        <dbReference type="Pfam" id="PF08881"/>
    </source>
</evidence>
<feature type="domain" description="Cyanovirin-N" evidence="2">
    <location>
        <begin position="49"/>
        <end position="146"/>
    </location>
</feature>
<dbReference type="AlphaFoldDB" id="A0AAE0M2M1"/>
<evidence type="ECO:0000313" key="3">
    <source>
        <dbReference type="EMBL" id="KAK3317056.1"/>
    </source>
</evidence>
<evidence type="ECO:0000256" key="1">
    <source>
        <dbReference type="SAM" id="SignalP"/>
    </source>
</evidence>
<feature type="signal peptide" evidence="1">
    <location>
        <begin position="1"/>
        <end position="20"/>
    </location>
</feature>
<reference evidence="3" key="1">
    <citation type="journal article" date="2023" name="Mol. Phylogenet. Evol.">
        <title>Genome-scale phylogeny and comparative genomics of the fungal order Sordariales.</title>
        <authorList>
            <person name="Hensen N."/>
            <person name="Bonometti L."/>
            <person name="Westerberg I."/>
            <person name="Brannstrom I.O."/>
            <person name="Guillou S."/>
            <person name="Cros-Aarteil S."/>
            <person name="Calhoun S."/>
            <person name="Haridas S."/>
            <person name="Kuo A."/>
            <person name="Mondo S."/>
            <person name="Pangilinan J."/>
            <person name="Riley R."/>
            <person name="LaButti K."/>
            <person name="Andreopoulos B."/>
            <person name="Lipzen A."/>
            <person name="Chen C."/>
            <person name="Yan M."/>
            <person name="Daum C."/>
            <person name="Ng V."/>
            <person name="Clum A."/>
            <person name="Steindorff A."/>
            <person name="Ohm R.A."/>
            <person name="Martin F."/>
            <person name="Silar P."/>
            <person name="Natvig D.O."/>
            <person name="Lalanne C."/>
            <person name="Gautier V."/>
            <person name="Ament-Velasquez S.L."/>
            <person name="Kruys A."/>
            <person name="Hutchinson M.I."/>
            <person name="Powell A.J."/>
            <person name="Barry K."/>
            <person name="Miller A.N."/>
            <person name="Grigoriev I.V."/>
            <person name="Debuchy R."/>
            <person name="Gladieux P."/>
            <person name="Hiltunen Thoren M."/>
            <person name="Johannesson H."/>
        </authorList>
    </citation>
    <scope>NUCLEOTIDE SEQUENCE</scope>
    <source>
        <strain evidence="3">CBS 118394</strain>
    </source>
</reference>
<comment type="caution">
    <text evidence="3">The sequence shown here is derived from an EMBL/GenBank/DDBJ whole genome shotgun (WGS) entry which is preliminary data.</text>
</comment>
<gene>
    <name evidence="3" type="ORF">B0H66DRAFT_626797</name>
</gene>
<feature type="chain" id="PRO_5042232250" description="Cyanovirin-N domain-containing protein" evidence="1">
    <location>
        <begin position="21"/>
        <end position="170"/>
    </location>
</feature>
<dbReference type="Proteomes" id="UP001283341">
    <property type="component" value="Unassembled WGS sequence"/>
</dbReference>
<evidence type="ECO:0000313" key="4">
    <source>
        <dbReference type="Proteomes" id="UP001283341"/>
    </source>
</evidence>
<dbReference type="InterPro" id="IPR011058">
    <property type="entry name" value="Cyanovirin-N"/>
</dbReference>
<keyword evidence="4" id="KW-1185">Reference proteome</keyword>
<dbReference type="EMBL" id="JAUEDM010000005">
    <property type="protein sequence ID" value="KAK3317056.1"/>
    <property type="molecule type" value="Genomic_DNA"/>
</dbReference>
<name>A0AAE0M2M1_9PEZI</name>
<organism evidence="3 4">
    <name type="scientific">Apodospora peruviana</name>
    <dbReference type="NCBI Taxonomy" id="516989"/>
    <lineage>
        <taxon>Eukaryota</taxon>
        <taxon>Fungi</taxon>
        <taxon>Dikarya</taxon>
        <taxon>Ascomycota</taxon>
        <taxon>Pezizomycotina</taxon>
        <taxon>Sordariomycetes</taxon>
        <taxon>Sordariomycetidae</taxon>
        <taxon>Sordariales</taxon>
        <taxon>Lasiosphaeriaceae</taxon>
        <taxon>Apodospora</taxon>
    </lineage>
</organism>
<protein>
    <recommendedName>
        <fullName evidence="2">Cyanovirin-N domain-containing protein</fullName>
    </recommendedName>
</protein>
<keyword evidence="1" id="KW-0732">Signal</keyword>
<dbReference type="SUPFAM" id="SSF51322">
    <property type="entry name" value="Cyanovirin-N"/>
    <property type="match status" value="1"/>
</dbReference>
<sequence>MHLLPSILVSLLAASSAASASPAPAADGAIQLEARQNTISKPFADGYLCGDCVLDSDFSSKALLKCECPRSTIFPDINYCIENDHGSLTWYRPKGDFTGKGGCTDLVLKDGHILEAQCPLDPADPNSATGPASLDLRDGIQQTEGTTMGGLRCVKPMFPKVRRTPRVRRS</sequence>
<accession>A0AAE0M2M1</accession>
<reference evidence="3" key="2">
    <citation type="submission" date="2023-06" db="EMBL/GenBank/DDBJ databases">
        <authorList>
            <consortium name="Lawrence Berkeley National Laboratory"/>
            <person name="Haridas S."/>
            <person name="Hensen N."/>
            <person name="Bonometti L."/>
            <person name="Westerberg I."/>
            <person name="Brannstrom I.O."/>
            <person name="Guillou S."/>
            <person name="Cros-Aarteil S."/>
            <person name="Calhoun S."/>
            <person name="Kuo A."/>
            <person name="Mondo S."/>
            <person name="Pangilinan J."/>
            <person name="Riley R."/>
            <person name="Labutti K."/>
            <person name="Andreopoulos B."/>
            <person name="Lipzen A."/>
            <person name="Chen C."/>
            <person name="Yanf M."/>
            <person name="Daum C."/>
            <person name="Ng V."/>
            <person name="Clum A."/>
            <person name="Steindorff A."/>
            <person name="Ohm R."/>
            <person name="Martin F."/>
            <person name="Silar P."/>
            <person name="Natvig D."/>
            <person name="Lalanne C."/>
            <person name="Gautier V."/>
            <person name="Ament-Velasquez S.L."/>
            <person name="Kruys A."/>
            <person name="Hutchinson M.I."/>
            <person name="Powell A.J."/>
            <person name="Barry K."/>
            <person name="Miller A.N."/>
            <person name="Grigoriev I.V."/>
            <person name="Debuchy R."/>
            <person name="Gladieux P."/>
            <person name="Thoren M.H."/>
            <person name="Johannesson H."/>
        </authorList>
    </citation>
    <scope>NUCLEOTIDE SEQUENCE</scope>
    <source>
        <strain evidence="3">CBS 118394</strain>
    </source>
</reference>
<dbReference type="Gene3D" id="2.30.60.10">
    <property type="entry name" value="Cyanovirin-N"/>
    <property type="match status" value="1"/>
</dbReference>